<dbReference type="EMBL" id="JAAKZW010000496">
    <property type="protein sequence ID" value="NGO81925.1"/>
    <property type="molecule type" value="Genomic_DNA"/>
</dbReference>
<name>A0A6G4XWG7_9ACTN</name>
<organism evidence="1 2">
    <name type="scientific">Streptomyces mesophilus</name>
    <dbReference type="NCBI Taxonomy" id="1775132"/>
    <lineage>
        <taxon>Bacteria</taxon>
        <taxon>Bacillati</taxon>
        <taxon>Actinomycetota</taxon>
        <taxon>Actinomycetes</taxon>
        <taxon>Kitasatosporales</taxon>
        <taxon>Streptomycetaceae</taxon>
        <taxon>Streptomyces</taxon>
    </lineage>
</organism>
<sequence length="91" mass="9508">MIRSASGGSVQGAVIVRNNLDSIYRVSATVSLYNSAGVWQGTTWSCPKSGVGANSWSVCYGKTVTTSALRYAQAAATGDEDTESLGRTQLI</sequence>
<accession>A0A6G4XWG7</accession>
<dbReference type="AlphaFoldDB" id="A0A6G4XWG7"/>
<proteinExistence type="predicted"/>
<reference evidence="1 2" key="1">
    <citation type="submission" date="2020-02" db="EMBL/GenBank/DDBJ databases">
        <title>Whole-genome analyses of novel actinobacteria.</title>
        <authorList>
            <person name="Sahin N."/>
            <person name="Tokatli A."/>
        </authorList>
    </citation>
    <scope>NUCLEOTIDE SEQUENCE [LARGE SCALE GENOMIC DNA]</scope>
    <source>
        <strain evidence="1 2">YC504</strain>
    </source>
</reference>
<gene>
    <name evidence="1" type="ORF">G6045_40740</name>
</gene>
<comment type="caution">
    <text evidence="1">The sequence shown here is derived from an EMBL/GenBank/DDBJ whole genome shotgun (WGS) entry which is preliminary data.</text>
</comment>
<evidence type="ECO:0000313" key="1">
    <source>
        <dbReference type="EMBL" id="NGO81925.1"/>
    </source>
</evidence>
<evidence type="ECO:0000313" key="2">
    <source>
        <dbReference type="Proteomes" id="UP000481109"/>
    </source>
</evidence>
<dbReference type="Proteomes" id="UP000481109">
    <property type="component" value="Unassembled WGS sequence"/>
</dbReference>
<protein>
    <submittedName>
        <fullName evidence="1">Uncharacterized protein</fullName>
    </submittedName>
</protein>
<keyword evidence="2" id="KW-1185">Reference proteome</keyword>